<keyword evidence="10" id="KW-0813">Transport</keyword>
<accession>A0A291GLR6</accession>
<keyword evidence="6 10" id="KW-0407">Ion channel</keyword>
<organism evidence="11 12">
    <name type="scientific">Brachybacterium vulturis</name>
    <dbReference type="NCBI Taxonomy" id="2017484"/>
    <lineage>
        <taxon>Bacteria</taxon>
        <taxon>Bacillati</taxon>
        <taxon>Actinomycetota</taxon>
        <taxon>Actinomycetes</taxon>
        <taxon>Micrococcales</taxon>
        <taxon>Dermabacteraceae</taxon>
        <taxon>Brachybacterium</taxon>
    </lineage>
</organism>
<reference evidence="12" key="1">
    <citation type="submission" date="2017-09" db="EMBL/GenBank/DDBJ databases">
        <title>Brachybacterium sp. VM2412.</title>
        <authorList>
            <person name="Tak E.J."/>
            <person name="Bae J.-W."/>
        </authorList>
    </citation>
    <scope>NUCLEOTIDE SEQUENCE [LARGE SCALE GENOMIC DNA]</scope>
    <source>
        <strain evidence="12">VM2412</strain>
    </source>
</reference>
<dbReference type="PANTHER" id="PTHR28259">
    <property type="entry name" value="FLUORIDE EXPORT PROTEIN 1-RELATED"/>
    <property type="match status" value="1"/>
</dbReference>
<evidence type="ECO:0000256" key="5">
    <source>
        <dbReference type="ARBA" id="ARBA00023136"/>
    </source>
</evidence>
<dbReference type="Pfam" id="PF02537">
    <property type="entry name" value="CRCB"/>
    <property type="match status" value="1"/>
</dbReference>
<proteinExistence type="inferred from homology"/>
<evidence type="ECO:0000256" key="10">
    <source>
        <dbReference type="HAMAP-Rule" id="MF_00454"/>
    </source>
</evidence>
<evidence type="ECO:0000256" key="1">
    <source>
        <dbReference type="ARBA" id="ARBA00004651"/>
    </source>
</evidence>
<comment type="similarity">
    <text evidence="7 10">Belongs to the fluoride channel Fluc/FEX (TC 1.A.43) family.</text>
</comment>
<evidence type="ECO:0000256" key="3">
    <source>
        <dbReference type="ARBA" id="ARBA00022692"/>
    </source>
</evidence>
<evidence type="ECO:0000313" key="12">
    <source>
        <dbReference type="Proteomes" id="UP000218165"/>
    </source>
</evidence>
<evidence type="ECO:0000256" key="8">
    <source>
        <dbReference type="ARBA" id="ARBA00035585"/>
    </source>
</evidence>
<keyword evidence="4 10" id="KW-1133">Transmembrane helix</keyword>
<feature type="transmembrane region" description="Helical" evidence="10">
    <location>
        <begin position="111"/>
        <end position="136"/>
    </location>
</feature>
<keyword evidence="2 10" id="KW-1003">Cell membrane</keyword>
<name>A0A291GLR6_9MICO</name>
<dbReference type="AlphaFoldDB" id="A0A291GLR6"/>
<dbReference type="EMBL" id="CP023563">
    <property type="protein sequence ID" value="ATG51117.1"/>
    <property type="molecule type" value="Genomic_DNA"/>
</dbReference>
<evidence type="ECO:0000256" key="9">
    <source>
        <dbReference type="ARBA" id="ARBA00049940"/>
    </source>
</evidence>
<keyword evidence="10" id="KW-0406">Ion transport</keyword>
<comment type="function">
    <text evidence="9 10">Fluoride-specific ion channel. Important for reducing fluoride concentration in the cell, thus reducing its toxicity.</text>
</comment>
<keyword evidence="3 10" id="KW-0812">Transmembrane</keyword>
<evidence type="ECO:0000256" key="6">
    <source>
        <dbReference type="ARBA" id="ARBA00023303"/>
    </source>
</evidence>
<comment type="subcellular location">
    <subcellularLocation>
        <location evidence="1 10">Cell membrane</location>
        <topology evidence="1 10">Multi-pass membrane protein</topology>
    </subcellularLocation>
</comment>
<evidence type="ECO:0000256" key="7">
    <source>
        <dbReference type="ARBA" id="ARBA00035120"/>
    </source>
</evidence>
<dbReference type="GO" id="GO:0062054">
    <property type="term" value="F:fluoride channel activity"/>
    <property type="evidence" value="ECO:0007669"/>
    <property type="project" value="UniProtKB-UniRule"/>
</dbReference>
<dbReference type="InterPro" id="IPR003691">
    <property type="entry name" value="FluC"/>
</dbReference>
<dbReference type="GO" id="GO:0046872">
    <property type="term" value="F:metal ion binding"/>
    <property type="evidence" value="ECO:0007669"/>
    <property type="project" value="UniProtKB-KW"/>
</dbReference>
<evidence type="ECO:0000313" key="11">
    <source>
        <dbReference type="EMBL" id="ATG51117.1"/>
    </source>
</evidence>
<gene>
    <name evidence="10" type="primary">fluC</name>
    <name evidence="10" type="synonym">crcB</name>
    <name evidence="11" type="ORF">CFK38_05900</name>
</gene>
<dbReference type="PANTHER" id="PTHR28259:SF1">
    <property type="entry name" value="FLUORIDE EXPORT PROTEIN 1-RELATED"/>
    <property type="match status" value="1"/>
</dbReference>
<feature type="transmembrane region" description="Helical" evidence="10">
    <location>
        <begin position="79"/>
        <end position="99"/>
    </location>
</feature>
<dbReference type="GO" id="GO:0005886">
    <property type="term" value="C:plasma membrane"/>
    <property type="evidence" value="ECO:0007669"/>
    <property type="project" value="UniProtKB-SubCell"/>
</dbReference>
<comment type="activity regulation">
    <text evidence="10">Na(+) is not transported, but it plays an essential structural role and its presence is essential for fluoride channel function.</text>
</comment>
<dbReference type="HAMAP" id="MF_00454">
    <property type="entry name" value="FluC"/>
    <property type="match status" value="1"/>
</dbReference>
<dbReference type="KEGG" id="brz:CFK38_05900"/>
<feature type="binding site" evidence="10">
    <location>
        <position position="90"/>
    </location>
    <ligand>
        <name>Na(+)</name>
        <dbReference type="ChEBI" id="CHEBI:29101"/>
        <note>structural</note>
    </ligand>
</feature>
<protein>
    <recommendedName>
        <fullName evidence="10">Fluoride-specific ion channel FluC</fullName>
    </recommendedName>
</protein>
<dbReference type="GO" id="GO:0140114">
    <property type="term" value="P:cellular detoxification of fluoride"/>
    <property type="evidence" value="ECO:0007669"/>
    <property type="project" value="UniProtKB-UniRule"/>
</dbReference>
<comment type="catalytic activity">
    <reaction evidence="8">
        <text>fluoride(in) = fluoride(out)</text>
        <dbReference type="Rhea" id="RHEA:76159"/>
        <dbReference type="ChEBI" id="CHEBI:17051"/>
    </reaction>
    <physiologicalReaction direction="left-to-right" evidence="8">
        <dbReference type="Rhea" id="RHEA:76160"/>
    </physiologicalReaction>
</comment>
<keyword evidence="10" id="KW-0915">Sodium</keyword>
<sequence>MSAGGFLAAALLVGVGGGLGSVTRWGVRVLALRLLAAQGREQLSEDVRPGTTVAANILACFLLGIAVARIGSAGGTVEFVYLMLAAGFCGGLSTLSTAALDVVELVRRRTFSLALAYLLLSAGSGMAALWLGLVLAS</sequence>
<dbReference type="RefSeq" id="WP_096802254.1">
    <property type="nucleotide sequence ID" value="NZ_CP023563.1"/>
</dbReference>
<keyword evidence="10" id="KW-0479">Metal-binding</keyword>
<dbReference type="Proteomes" id="UP000218165">
    <property type="component" value="Chromosome"/>
</dbReference>
<evidence type="ECO:0000256" key="4">
    <source>
        <dbReference type="ARBA" id="ARBA00022989"/>
    </source>
</evidence>
<evidence type="ECO:0000256" key="2">
    <source>
        <dbReference type="ARBA" id="ARBA00022475"/>
    </source>
</evidence>
<keyword evidence="12" id="KW-1185">Reference proteome</keyword>
<feature type="transmembrane region" description="Helical" evidence="10">
    <location>
        <begin position="53"/>
        <end position="72"/>
    </location>
</feature>
<dbReference type="OrthoDB" id="5148600at2"/>
<feature type="binding site" evidence="10">
    <location>
        <position position="93"/>
    </location>
    <ligand>
        <name>Na(+)</name>
        <dbReference type="ChEBI" id="CHEBI:29101"/>
        <note>structural</note>
    </ligand>
</feature>
<keyword evidence="5 10" id="KW-0472">Membrane</keyword>